<dbReference type="GO" id="GO:0031298">
    <property type="term" value="C:replication fork protection complex"/>
    <property type="evidence" value="ECO:0007669"/>
    <property type="project" value="TreeGrafter"/>
</dbReference>
<dbReference type="STRING" id="947166.A0A1D1VDG9"/>
<name>A0A1D1VDG9_RAMVA</name>
<dbReference type="GO" id="GO:0000076">
    <property type="term" value="P:DNA replication checkpoint signaling"/>
    <property type="evidence" value="ECO:0007669"/>
    <property type="project" value="TreeGrafter"/>
</dbReference>
<dbReference type="InterPro" id="IPR006906">
    <property type="entry name" value="Timeless_N"/>
</dbReference>
<evidence type="ECO:0000256" key="1">
    <source>
        <dbReference type="ARBA" id="ARBA00004123"/>
    </source>
</evidence>
<feature type="compositionally biased region" description="Basic and acidic residues" evidence="4">
    <location>
        <begin position="1133"/>
        <end position="1151"/>
    </location>
</feature>
<proteinExistence type="predicted"/>
<evidence type="ECO:0000256" key="4">
    <source>
        <dbReference type="SAM" id="MobiDB-lite"/>
    </source>
</evidence>
<dbReference type="PANTHER" id="PTHR22940:SF4">
    <property type="entry name" value="PROTEIN TIMELESS HOMOLOG"/>
    <property type="match status" value="1"/>
</dbReference>
<feature type="domain" description="Timeless N-terminal" evidence="5">
    <location>
        <begin position="89"/>
        <end position="355"/>
    </location>
</feature>
<feature type="compositionally biased region" description="Acidic residues" evidence="4">
    <location>
        <begin position="962"/>
        <end position="972"/>
    </location>
</feature>
<dbReference type="EMBL" id="BDGG01000005">
    <property type="protein sequence ID" value="GAU99701.1"/>
    <property type="molecule type" value="Genomic_DNA"/>
</dbReference>
<dbReference type="Pfam" id="PF04821">
    <property type="entry name" value="TIMELESS"/>
    <property type="match status" value="1"/>
</dbReference>
<evidence type="ECO:0000313" key="6">
    <source>
        <dbReference type="EMBL" id="GAU99701.1"/>
    </source>
</evidence>
<dbReference type="InterPro" id="IPR044998">
    <property type="entry name" value="Timeless"/>
</dbReference>
<protein>
    <recommendedName>
        <fullName evidence="5">Timeless N-terminal domain-containing protein</fullName>
    </recommendedName>
</protein>
<comment type="caution">
    <text evidence="6">The sequence shown here is derived from an EMBL/GenBank/DDBJ whole genome shotgun (WGS) entry which is preliminary data.</text>
</comment>
<keyword evidence="2" id="KW-0539">Nucleus</keyword>
<gene>
    <name evidence="6" type="primary">RvY_10661-1</name>
    <name evidence="6" type="synonym">RvY_10661.1</name>
    <name evidence="6" type="ORF">RvY_10661</name>
</gene>
<accession>A0A1D1VDG9</accession>
<feature type="region of interest" description="Disordered" evidence="4">
    <location>
        <begin position="905"/>
        <end position="1172"/>
    </location>
</feature>
<dbReference type="GO" id="GO:0006281">
    <property type="term" value="P:DNA repair"/>
    <property type="evidence" value="ECO:0007669"/>
    <property type="project" value="TreeGrafter"/>
</dbReference>
<dbReference type="GO" id="GO:0043111">
    <property type="term" value="P:replication fork arrest"/>
    <property type="evidence" value="ECO:0007669"/>
    <property type="project" value="TreeGrafter"/>
</dbReference>
<dbReference type="GO" id="GO:0003677">
    <property type="term" value="F:DNA binding"/>
    <property type="evidence" value="ECO:0007669"/>
    <property type="project" value="TreeGrafter"/>
</dbReference>
<comment type="subcellular location">
    <subcellularLocation>
        <location evidence="1">Nucleus</location>
    </subcellularLocation>
</comment>
<dbReference type="AlphaFoldDB" id="A0A1D1VDG9"/>
<sequence length="1172" mass="132422">MMEHTELSRIAYDPSRSLGEKIRGFGDEQLRREPVRATLGIARNLGQKLRLANPALANKPQVPDINKLEESELDLASLLKHLGTTIKGKYIKGPYCVLALKHILKRLNEDRNNERLTVRLHLVKSGVIQTSLIPLLLECPEDSELWGLSLMLLYELMISPAIVTSRMHRDRVEDSQHLKAALRDYDDKRQVAKKCFAEESGRTFFVLLCAHLKKVFALEEMHKDQIRFVGNTLRLLRNVFDMRGELSRSLDEQSPRVLHDNVFEAVHKAGLTAVLLWLSSADGQDDFVLDVLEVLHALLRDFDPEALGRLESSALDLPSSHAPLQAIREQDEAVRKANAMKTTSRHSTFGGSYTMKGTKAADPGKDMVVVKPISALLTNQFEVTAGKKAQNKGGKKKPVTAVAERVSAPTAVSEALRMFCVRFLQTSYNAFMHNAKSTIDGGSVEENDEHLTRYFWAQRFFMAFARVRNITVEYVSETISSEMFHFVLTNMERFSDMMLTDKANPTLWSSRTHVALRAYKELLMTLGGMATGSDEAIARAAKQIQSNVFYQPEYRDVFFKLLREFNEAKYTREYLKDLILTVHIFLKLLEVYLKKTSHLFVLKKARKPAGRTAKKSGTGRGKKSTKADLEARSKLWDNSLTKLTSILESADPLEQSVVPFDTASTVPVDDQTDVARRRIQMALLEKEPERAVALLRASKEVWQGLDAPFGTTGDKVDEDLKRLKDILLLELPEETVEEPTPQVDAEAIDDILNGTAEDGLNDVDGEEDANKKAAAFKEVEFEMESFLKRFASQAHVEPYRLLLREHVTNSFLVNHAILKMLHRIAVDLKLPGMLFQISLFRLYQKMVSGGLSEGDPRFLAELKQFMQFILGKFFERVREDPKNILAVLFWKNRNEALEIVEGPSEKPVPVKKPKGKADAVGGTGNNSEDAVRAGTMGRANGPASESSDEDEDVFSRLRNLETDEQDENDGSDDERPALVSDPPKSRTIKRLTSPEEFEIRKDLKRKRPRSKSPAPRAGSEVHNHESNSQNIDEEENRIEDIVNQISGKRRIVRKHFDDEDDEEGMLPKETSAAAQEDGNEDFDFSGLNNDTEALEEDDDVKAPVVSAKRQSTRKRFFDDDEESNSAVVNQPEIPKRTEKQKSPQKPVRVDFDSDEDDIVSPKHRKLIIDDDE</sequence>
<dbReference type="OrthoDB" id="310853at2759"/>
<keyword evidence="7" id="KW-1185">Reference proteome</keyword>
<dbReference type="PANTHER" id="PTHR22940">
    <property type="entry name" value="TIMEOUT/TIMELESS-2"/>
    <property type="match status" value="1"/>
</dbReference>
<evidence type="ECO:0000256" key="3">
    <source>
        <dbReference type="ARBA" id="ARBA00023306"/>
    </source>
</evidence>
<reference evidence="6 7" key="1">
    <citation type="journal article" date="2016" name="Nat. Commun.">
        <title>Extremotolerant tardigrade genome and improved radiotolerance of human cultured cells by tardigrade-unique protein.</title>
        <authorList>
            <person name="Hashimoto T."/>
            <person name="Horikawa D.D."/>
            <person name="Saito Y."/>
            <person name="Kuwahara H."/>
            <person name="Kozuka-Hata H."/>
            <person name="Shin-I T."/>
            <person name="Minakuchi Y."/>
            <person name="Ohishi K."/>
            <person name="Motoyama A."/>
            <person name="Aizu T."/>
            <person name="Enomoto A."/>
            <person name="Kondo K."/>
            <person name="Tanaka S."/>
            <person name="Hara Y."/>
            <person name="Koshikawa S."/>
            <person name="Sagara H."/>
            <person name="Miura T."/>
            <person name="Yokobori S."/>
            <person name="Miyagawa K."/>
            <person name="Suzuki Y."/>
            <person name="Kubo T."/>
            <person name="Oyama M."/>
            <person name="Kohara Y."/>
            <person name="Fujiyama A."/>
            <person name="Arakawa K."/>
            <person name="Katayama T."/>
            <person name="Toyoda A."/>
            <person name="Kunieda T."/>
        </authorList>
    </citation>
    <scope>NUCLEOTIDE SEQUENCE [LARGE SCALE GENOMIC DNA]</scope>
    <source>
        <strain evidence="6 7">YOKOZUNA-1</strain>
    </source>
</reference>
<dbReference type="Proteomes" id="UP000186922">
    <property type="component" value="Unassembled WGS sequence"/>
</dbReference>
<evidence type="ECO:0000313" key="7">
    <source>
        <dbReference type="Proteomes" id="UP000186922"/>
    </source>
</evidence>
<keyword evidence="3" id="KW-0131">Cell cycle</keyword>
<organism evidence="6 7">
    <name type="scientific">Ramazzottius varieornatus</name>
    <name type="common">Water bear</name>
    <name type="synonym">Tardigrade</name>
    <dbReference type="NCBI Taxonomy" id="947166"/>
    <lineage>
        <taxon>Eukaryota</taxon>
        <taxon>Metazoa</taxon>
        <taxon>Ecdysozoa</taxon>
        <taxon>Tardigrada</taxon>
        <taxon>Eutardigrada</taxon>
        <taxon>Parachela</taxon>
        <taxon>Hypsibioidea</taxon>
        <taxon>Ramazzottiidae</taxon>
        <taxon>Ramazzottius</taxon>
    </lineage>
</organism>
<evidence type="ECO:0000259" key="5">
    <source>
        <dbReference type="Pfam" id="PF04821"/>
    </source>
</evidence>
<evidence type="ECO:0000256" key="2">
    <source>
        <dbReference type="ARBA" id="ARBA00023242"/>
    </source>
</evidence>